<dbReference type="InterPro" id="IPR002641">
    <property type="entry name" value="PNPLA_dom"/>
</dbReference>
<accession>A0A1S1PEL4</accession>
<reference evidence="4" key="1">
    <citation type="submission" date="2016-07" db="EMBL/GenBank/DDBJ databases">
        <title>Frankia sp. NRRL B-16219 Genome sequencing.</title>
        <authorList>
            <person name="Ghodhbane-Gtari F."/>
            <person name="Swanson E."/>
            <person name="Gueddou A."/>
            <person name="Louati M."/>
            <person name="Nouioui I."/>
            <person name="Hezbri K."/>
            <person name="Abebe-Akele F."/>
            <person name="Simpson S."/>
            <person name="Morris K."/>
            <person name="Thomas K."/>
            <person name="Gtari M."/>
            <person name="Tisa L.S."/>
        </authorList>
    </citation>
    <scope>NUCLEOTIDE SEQUENCE [LARGE SCALE GENOMIC DNA]</scope>
    <source>
        <strain evidence="4">NRRL B-16219</strain>
    </source>
</reference>
<dbReference type="OrthoDB" id="2339873at2"/>
<evidence type="ECO:0000256" key="1">
    <source>
        <dbReference type="ARBA" id="ARBA00023098"/>
    </source>
</evidence>
<dbReference type="GO" id="GO:0006629">
    <property type="term" value="P:lipid metabolic process"/>
    <property type="evidence" value="ECO:0007669"/>
    <property type="project" value="UniProtKB-KW"/>
</dbReference>
<dbReference type="EMBL" id="MAXA01000275">
    <property type="protein sequence ID" value="OHV19746.1"/>
    <property type="molecule type" value="Genomic_DNA"/>
</dbReference>
<gene>
    <name evidence="3" type="ORF">BBK14_28895</name>
</gene>
<feature type="domain" description="PNPLA" evidence="2">
    <location>
        <begin position="43"/>
        <end position="114"/>
    </location>
</feature>
<organism evidence="3 4">
    <name type="scientific">Parafrankia soli</name>
    <dbReference type="NCBI Taxonomy" id="2599596"/>
    <lineage>
        <taxon>Bacteria</taxon>
        <taxon>Bacillati</taxon>
        <taxon>Actinomycetota</taxon>
        <taxon>Actinomycetes</taxon>
        <taxon>Frankiales</taxon>
        <taxon>Frankiaceae</taxon>
        <taxon>Parafrankia</taxon>
    </lineage>
</organism>
<evidence type="ECO:0000313" key="3">
    <source>
        <dbReference type="EMBL" id="OHV19746.1"/>
    </source>
</evidence>
<evidence type="ECO:0000313" key="4">
    <source>
        <dbReference type="Proteomes" id="UP000179769"/>
    </source>
</evidence>
<dbReference type="AlphaFoldDB" id="A0A1S1PEL4"/>
<dbReference type="Proteomes" id="UP000179769">
    <property type="component" value="Unassembled WGS sequence"/>
</dbReference>
<name>A0A1S1PEL4_9ACTN</name>
<keyword evidence="1" id="KW-0443">Lipid metabolism</keyword>
<dbReference type="Gene3D" id="3.40.1090.10">
    <property type="entry name" value="Cytosolic phospholipase A2 catalytic domain"/>
    <property type="match status" value="1"/>
</dbReference>
<sequence>MGEVFAILADQADPERVRRVGRIALTVPAIPEDVYVARMAWLIGTHDWPDRRLLITAVDVETGRPVVWDRASGVPLASAVAASCAMPAAYPPVTIEGRRYMDGALGGGSNIHLADGADPIVVIEPGAPRPGPAVPAAVSPVAAAVRPTPAVVRIAPDEAARNSFGPDLGDRSRWRPVYQAGVNQARTAAGLIRR</sequence>
<dbReference type="SUPFAM" id="SSF52151">
    <property type="entry name" value="FabD/lysophospholipase-like"/>
    <property type="match status" value="1"/>
</dbReference>
<evidence type="ECO:0000259" key="2">
    <source>
        <dbReference type="Pfam" id="PF01734"/>
    </source>
</evidence>
<proteinExistence type="predicted"/>
<keyword evidence="4" id="KW-1185">Reference proteome</keyword>
<dbReference type="InterPro" id="IPR016035">
    <property type="entry name" value="Acyl_Trfase/lysoPLipase"/>
</dbReference>
<dbReference type="Pfam" id="PF01734">
    <property type="entry name" value="Patatin"/>
    <property type="match status" value="1"/>
</dbReference>
<dbReference type="RefSeq" id="WP_071067029.1">
    <property type="nucleotide sequence ID" value="NZ_MAXA01000275.1"/>
</dbReference>
<comment type="caution">
    <text evidence="3">The sequence shown here is derived from an EMBL/GenBank/DDBJ whole genome shotgun (WGS) entry which is preliminary data.</text>
</comment>
<protein>
    <recommendedName>
        <fullName evidence="2">PNPLA domain-containing protein</fullName>
    </recommendedName>
</protein>